<dbReference type="PANTHER" id="PTHR34353:SF2">
    <property type="entry name" value="CRISPR-ASSOCIATED ENDONUCLEASE CAS1 1"/>
    <property type="match status" value="1"/>
</dbReference>
<dbReference type="CDD" id="cd09634">
    <property type="entry name" value="Cas1_I-II-III"/>
    <property type="match status" value="1"/>
</dbReference>
<comment type="cofactor">
    <cofactor evidence="10">
        <name>Mg(2+)</name>
        <dbReference type="ChEBI" id="CHEBI:18420"/>
    </cofactor>
    <cofactor evidence="10">
        <name>Mn(2+)</name>
        <dbReference type="ChEBI" id="CHEBI:29035"/>
    </cofactor>
</comment>
<comment type="subunit">
    <text evidence="9 10">Homodimer, forms a heterotetramer with a Cas2 homodimer.</text>
</comment>
<evidence type="ECO:0000256" key="7">
    <source>
        <dbReference type="ARBA" id="ARBA00023125"/>
    </source>
</evidence>
<dbReference type="Gene3D" id="1.20.120.920">
    <property type="entry name" value="CRISPR-associated endonuclease Cas1, C-terminal domain"/>
    <property type="match status" value="1"/>
</dbReference>
<dbReference type="HAMAP" id="MF_01470">
    <property type="entry name" value="Cas1"/>
    <property type="match status" value="1"/>
</dbReference>
<dbReference type="GO" id="GO:0051607">
    <property type="term" value="P:defense response to virus"/>
    <property type="evidence" value="ECO:0007669"/>
    <property type="project" value="UniProtKB-UniRule"/>
</dbReference>
<dbReference type="InterPro" id="IPR042206">
    <property type="entry name" value="CRISPR-assoc_Cas1_C"/>
</dbReference>
<evidence type="ECO:0000256" key="5">
    <source>
        <dbReference type="ARBA" id="ARBA00022842"/>
    </source>
</evidence>
<keyword evidence="12" id="KW-1185">Reference proteome</keyword>
<keyword evidence="2 10" id="KW-0479">Metal-binding</keyword>
<evidence type="ECO:0000256" key="6">
    <source>
        <dbReference type="ARBA" id="ARBA00023118"/>
    </source>
</evidence>
<feature type="binding site" evidence="10">
    <location>
        <position position="154"/>
    </location>
    <ligand>
        <name>Mn(2+)</name>
        <dbReference type="ChEBI" id="CHEBI:29035"/>
    </ligand>
</feature>
<dbReference type="PANTHER" id="PTHR34353">
    <property type="entry name" value="CRISPR-ASSOCIATED ENDONUCLEASE CAS1 1"/>
    <property type="match status" value="1"/>
</dbReference>
<dbReference type="GO" id="GO:0043571">
    <property type="term" value="P:maintenance of CRISPR repeat elements"/>
    <property type="evidence" value="ECO:0007669"/>
    <property type="project" value="UniProtKB-UniRule"/>
</dbReference>
<keyword evidence="5 10" id="KW-0460">Magnesium</keyword>
<feature type="binding site" evidence="10">
    <location>
        <position position="219"/>
    </location>
    <ligand>
        <name>Mn(2+)</name>
        <dbReference type="ChEBI" id="CHEBI:29035"/>
    </ligand>
</feature>
<reference evidence="11 12" key="1">
    <citation type="submission" date="2018-06" db="EMBL/GenBank/DDBJ databases">
        <authorList>
            <consortium name="Pathogen Informatics"/>
            <person name="Doyle S."/>
        </authorList>
    </citation>
    <scope>NUCLEOTIDE SEQUENCE [LARGE SCALE GENOMIC DNA]</scope>
    <source>
        <strain evidence="11 12">NCTC10717</strain>
    </source>
</reference>
<dbReference type="InterPro" id="IPR050646">
    <property type="entry name" value="Cas1"/>
</dbReference>
<dbReference type="RefSeq" id="WP_115217428.1">
    <property type="nucleotide sequence ID" value="NZ_UHIA01000003.1"/>
</dbReference>
<dbReference type="Pfam" id="PF01867">
    <property type="entry name" value="Cas_Cas1"/>
    <property type="match status" value="1"/>
</dbReference>
<keyword evidence="4 10" id="KW-0378">Hydrolase</keyword>
<evidence type="ECO:0000256" key="8">
    <source>
        <dbReference type="ARBA" id="ARBA00023211"/>
    </source>
</evidence>
<accession>A0A380MIW0</accession>
<proteinExistence type="inferred from homology"/>
<comment type="similarity">
    <text evidence="10">Belongs to the CRISPR-associated endonuclease Cas1 family.</text>
</comment>
<keyword evidence="3 10" id="KW-0255">Endonuclease</keyword>
<evidence type="ECO:0000313" key="11">
    <source>
        <dbReference type="EMBL" id="SUO91298.1"/>
    </source>
</evidence>
<evidence type="ECO:0000256" key="1">
    <source>
        <dbReference type="ARBA" id="ARBA00022722"/>
    </source>
</evidence>
<protein>
    <recommendedName>
        <fullName evidence="10">CRISPR-associated endonuclease Cas1</fullName>
        <ecNumber evidence="10">3.1.-.-</ecNumber>
    </recommendedName>
</protein>
<sequence length="325" mass="38034">MSTLYIDRRNLSLSIERAALVIRENEQHLNTLPLKLIERLCIHGDLQLSAHSLGKLGEHGIGIVILSGRNRRPCLLMPNWKLDGKRRQHQYTQAQNPDFCLQQSRHICQEKLQAQLEHLHQYRQPPIYRHIKSITQHLSHISHSPSIAQIRGIEGAAAAQYFAAWQHIIPRNLQFTGRNRRPPRDPVNSLLSLGYTLLHFETVKHLHLCGLDPYIGYYHQTEHGRESLACDLIEALRPQYDQWIIQHIKQQRYRAQDFRITANNCSINKTARQHFYQDYEQLAKQLRPQIHHRCRQLLKTLDPAHDRNSDHLHIIDKTNNSETTS</sequence>
<dbReference type="NCBIfam" id="TIGR00287">
    <property type="entry name" value="cas1"/>
    <property type="match status" value="1"/>
</dbReference>
<dbReference type="Gene3D" id="3.100.10.20">
    <property type="entry name" value="CRISPR-associated endonuclease Cas1, N-terminal domain"/>
    <property type="match status" value="1"/>
</dbReference>
<dbReference type="AlphaFoldDB" id="A0A380MIW0"/>
<dbReference type="GO" id="GO:0016787">
    <property type="term" value="F:hydrolase activity"/>
    <property type="evidence" value="ECO:0007669"/>
    <property type="project" value="UniProtKB-KW"/>
</dbReference>
<evidence type="ECO:0000256" key="3">
    <source>
        <dbReference type="ARBA" id="ARBA00022759"/>
    </source>
</evidence>
<evidence type="ECO:0000256" key="4">
    <source>
        <dbReference type="ARBA" id="ARBA00022801"/>
    </source>
</evidence>
<dbReference type="GO" id="GO:0046872">
    <property type="term" value="F:metal ion binding"/>
    <property type="evidence" value="ECO:0007669"/>
    <property type="project" value="UniProtKB-UniRule"/>
</dbReference>
<gene>
    <name evidence="10" type="primary">cas1</name>
    <name evidence="11" type="ORF">NCTC10717_00091</name>
</gene>
<dbReference type="EC" id="3.1.-.-" evidence="10"/>
<dbReference type="GO" id="GO:0003677">
    <property type="term" value="F:DNA binding"/>
    <property type="evidence" value="ECO:0007669"/>
    <property type="project" value="UniProtKB-KW"/>
</dbReference>
<dbReference type="EMBL" id="UHIA01000003">
    <property type="protein sequence ID" value="SUO91298.1"/>
    <property type="molecule type" value="Genomic_DNA"/>
</dbReference>
<dbReference type="Proteomes" id="UP000254575">
    <property type="component" value="Unassembled WGS sequence"/>
</dbReference>
<feature type="binding site" evidence="10">
    <location>
        <position position="234"/>
    </location>
    <ligand>
        <name>Mn(2+)</name>
        <dbReference type="ChEBI" id="CHEBI:29035"/>
    </ligand>
</feature>
<dbReference type="GO" id="GO:0004519">
    <property type="term" value="F:endonuclease activity"/>
    <property type="evidence" value="ECO:0007669"/>
    <property type="project" value="UniProtKB-UniRule"/>
</dbReference>
<evidence type="ECO:0000256" key="10">
    <source>
        <dbReference type="HAMAP-Rule" id="MF_01470"/>
    </source>
</evidence>
<dbReference type="InterPro" id="IPR002729">
    <property type="entry name" value="CRISPR-assoc_Cas1"/>
</dbReference>
<dbReference type="InterPro" id="IPR042211">
    <property type="entry name" value="CRISPR-assoc_Cas1_N"/>
</dbReference>
<keyword evidence="6 10" id="KW-0051">Antiviral defense</keyword>
<evidence type="ECO:0000313" key="12">
    <source>
        <dbReference type="Proteomes" id="UP000254575"/>
    </source>
</evidence>
<dbReference type="OrthoDB" id="9793236at2"/>
<comment type="function">
    <text evidence="10">CRISPR (clustered regularly interspaced short palindromic repeat), is an adaptive immune system that provides protection against mobile genetic elements (viruses, transposable elements and conjugative plasmids). CRISPR clusters contain spacers, sequences complementary to antecedent mobile elements, and target invading nucleic acids. CRISPR clusters are transcribed and processed into CRISPR RNA (crRNA). Acts as a dsDNA endonuclease. Involved in the integration of spacer DNA into the CRISPR cassette.</text>
</comment>
<evidence type="ECO:0000256" key="9">
    <source>
        <dbReference type="ARBA" id="ARBA00038592"/>
    </source>
</evidence>
<evidence type="ECO:0000256" key="2">
    <source>
        <dbReference type="ARBA" id="ARBA00022723"/>
    </source>
</evidence>
<name>A0A380MIW0_9GAMM</name>
<keyword evidence="7 10" id="KW-0238">DNA-binding</keyword>
<keyword evidence="1 10" id="KW-0540">Nuclease</keyword>
<organism evidence="11 12">
    <name type="scientific">Suttonella indologenes</name>
    <dbReference type="NCBI Taxonomy" id="13276"/>
    <lineage>
        <taxon>Bacteria</taxon>
        <taxon>Pseudomonadati</taxon>
        <taxon>Pseudomonadota</taxon>
        <taxon>Gammaproteobacteria</taxon>
        <taxon>Cardiobacteriales</taxon>
        <taxon>Cardiobacteriaceae</taxon>
        <taxon>Suttonella</taxon>
    </lineage>
</organism>
<keyword evidence="8 10" id="KW-0464">Manganese</keyword>